<dbReference type="GO" id="GO:0016787">
    <property type="term" value="F:hydrolase activity"/>
    <property type="evidence" value="ECO:0007669"/>
    <property type="project" value="UniProtKB-KW"/>
</dbReference>
<dbReference type="EMBL" id="CP001034">
    <property type="protein sequence ID" value="ACB85189.1"/>
    <property type="molecule type" value="Genomic_DNA"/>
</dbReference>
<gene>
    <name evidence="1" type="ordered locus">Nther_1615</name>
</gene>
<dbReference type="eggNOG" id="COG4447">
    <property type="taxonomic scope" value="Bacteria"/>
</dbReference>
<dbReference type="OrthoDB" id="6308355at2"/>
<proteinExistence type="predicted"/>
<dbReference type="STRING" id="457570.Nther_1615"/>
<organism evidence="1 2">
    <name type="scientific">Natranaerobius thermophilus (strain ATCC BAA-1301 / DSM 18059 / JW/NM-WN-LF)</name>
    <dbReference type="NCBI Taxonomy" id="457570"/>
    <lineage>
        <taxon>Bacteria</taxon>
        <taxon>Bacillati</taxon>
        <taxon>Bacillota</taxon>
        <taxon>Clostridia</taxon>
        <taxon>Natranaerobiales</taxon>
        <taxon>Natranaerobiaceae</taxon>
        <taxon>Natranaerobius</taxon>
    </lineage>
</organism>
<dbReference type="InterPro" id="IPR015943">
    <property type="entry name" value="WD40/YVTN_repeat-like_dom_sf"/>
</dbReference>
<reference evidence="1 2" key="2">
    <citation type="journal article" date="2011" name="J. Bacteriol.">
        <title>Complete genome sequence of the anaerobic, halophilic alkalithermophile Natranaerobius thermophilus JW/NM-WN-LF.</title>
        <authorList>
            <person name="Zhao B."/>
            <person name="Mesbah N.M."/>
            <person name="Dalin E."/>
            <person name="Goodwin L."/>
            <person name="Nolan M."/>
            <person name="Pitluck S."/>
            <person name="Chertkov O."/>
            <person name="Brettin T.S."/>
            <person name="Han J."/>
            <person name="Larimer F.W."/>
            <person name="Land M.L."/>
            <person name="Hauser L."/>
            <person name="Kyrpides N."/>
            <person name="Wiegel J."/>
        </authorList>
    </citation>
    <scope>NUCLEOTIDE SEQUENCE [LARGE SCALE GENOMIC DNA]</scope>
    <source>
        <strain evidence="2">ATCC BAA-1301 / DSM 18059 / JW/NM-WN-LF</strain>
    </source>
</reference>
<evidence type="ECO:0000313" key="1">
    <source>
        <dbReference type="EMBL" id="ACB85189.1"/>
    </source>
</evidence>
<dbReference type="RefSeq" id="WP_012448058.1">
    <property type="nucleotide sequence ID" value="NC_010718.1"/>
</dbReference>
<sequence length="530" mass="60289">MDKPSKYLFFLLVSLIITVPINTVISTTDTENEIKSYEMAKLTNGAISLYQRPFYRLITGTTNSLHKCDFSEKNIQVKDKNNEVSYTKNLEANITEQSYTIDEEEFGSVTIQNNDLEIPVEISIDESFIDSKESLDNQSKIFEIKPGDAITINNEPERIYYRSLAATVDIQMIVGGEIDINSTTEHQPVFNEIRPVQFDVMAVDRQSSKVFASRGDAIYKNKDSGDYGSWIKKATFEDKLVQSMFYTMDGSLLITTSEGNVLRSTDDGKSFETVLTDIVRWRAFDSIHQNSETGTIIFGEYPSFTGPDGEISLYKSTDDGRNWEQVLTRTGDDIRHWHSVQVDPYSGNWIATTGDLDNEIEWWESTDDGDTWEAILGADSPNEGNQDYRTLGLLFSQDQYIWGSDNPLWGYGQNFISSVDKDNPENISKDFRLPAPAYVYWQFSDIWGIGTLAEGTTMEDQNARIYTSENRGQTWQETISWPIEASKNSGGFTSVSHPNGDGYIFVRFSSELVGAHEEPYDYRTMRLKRR</sequence>
<protein>
    <submittedName>
        <fullName evidence="1">Glycosyl hydrolase BNR repeat-containing protein</fullName>
    </submittedName>
</protein>
<dbReference type="Gene3D" id="2.130.10.10">
    <property type="entry name" value="YVTN repeat-like/Quinoprotein amine dehydrogenase"/>
    <property type="match status" value="1"/>
</dbReference>
<keyword evidence="2" id="KW-1185">Reference proteome</keyword>
<evidence type="ECO:0000313" key="2">
    <source>
        <dbReference type="Proteomes" id="UP000001683"/>
    </source>
</evidence>
<dbReference type="AlphaFoldDB" id="B2A4L4"/>
<dbReference type="SUPFAM" id="SSF110296">
    <property type="entry name" value="Oligoxyloglucan reducing end-specific cellobiohydrolase"/>
    <property type="match status" value="1"/>
</dbReference>
<reference evidence="1 2" key="1">
    <citation type="submission" date="2008-04" db="EMBL/GenBank/DDBJ databases">
        <title>Complete sequence of chromosome of Natranaerobius thermophilus JW/NM-WN-LF.</title>
        <authorList>
            <consortium name="US DOE Joint Genome Institute"/>
            <person name="Copeland A."/>
            <person name="Lucas S."/>
            <person name="Lapidus A."/>
            <person name="Glavina del Rio T."/>
            <person name="Dalin E."/>
            <person name="Tice H."/>
            <person name="Bruce D."/>
            <person name="Goodwin L."/>
            <person name="Pitluck S."/>
            <person name="Chertkov O."/>
            <person name="Brettin T."/>
            <person name="Detter J.C."/>
            <person name="Han C."/>
            <person name="Kuske C.R."/>
            <person name="Schmutz J."/>
            <person name="Larimer F."/>
            <person name="Land M."/>
            <person name="Hauser L."/>
            <person name="Kyrpides N."/>
            <person name="Lykidis A."/>
            <person name="Mesbah N.M."/>
            <person name="Wiegel J."/>
        </authorList>
    </citation>
    <scope>NUCLEOTIDE SEQUENCE [LARGE SCALE GENOMIC DNA]</scope>
    <source>
        <strain evidence="2">ATCC BAA-1301 / DSM 18059 / JW/NM-WN-LF</strain>
    </source>
</reference>
<dbReference type="CDD" id="cd15482">
    <property type="entry name" value="Sialidase_non-viral"/>
    <property type="match status" value="1"/>
</dbReference>
<accession>B2A4L4</accession>
<dbReference type="HOGENOM" id="CLU_513709_0_0_9"/>
<keyword evidence="1" id="KW-0378">Hydrolase</keyword>
<dbReference type="KEGG" id="nth:Nther_1615"/>
<dbReference type="Proteomes" id="UP000001683">
    <property type="component" value="Chromosome"/>
</dbReference>
<name>B2A4L4_NATTJ</name>
<dbReference type="InParanoid" id="B2A4L4"/>